<organism evidence="1 2">
    <name type="scientific">Streptomyces flaveus</name>
    <dbReference type="NCBI Taxonomy" id="66370"/>
    <lineage>
        <taxon>Bacteria</taxon>
        <taxon>Bacillati</taxon>
        <taxon>Actinomycetota</taxon>
        <taxon>Actinomycetes</taxon>
        <taxon>Kitasatosporales</taxon>
        <taxon>Streptomycetaceae</taxon>
        <taxon>Streptomyces</taxon>
        <taxon>Streptomyces aurantiacus group</taxon>
    </lineage>
</organism>
<evidence type="ECO:0008006" key="3">
    <source>
        <dbReference type="Google" id="ProtNLM"/>
    </source>
</evidence>
<name>A0A917QSD0_9ACTN</name>
<dbReference type="EMBL" id="BMPQ01000005">
    <property type="protein sequence ID" value="GGK65501.1"/>
    <property type="molecule type" value="Genomic_DNA"/>
</dbReference>
<dbReference type="Proteomes" id="UP000637788">
    <property type="component" value="Unassembled WGS sequence"/>
</dbReference>
<comment type="caution">
    <text evidence="1">The sequence shown here is derived from an EMBL/GenBank/DDBJ whole genome shotgun (WGS) entry which is preliminary data.</text>
</comment>
<dbReference type="AlphaFoldDB" id="A0A917QSD0"/>
<evidence type="ECO:0000313" key="2">
    <source>
        <dbReference type="Proteomes" id="UP000637788"/>
    </source>
</evidence>
<gene>
    <name evidence="1" type="ORF">GCM10010094_28160</name>
</gene>
<evidence type="ECO:0000313" key="1">
    <source>
        <dbReference type="EMBL" id="GGK65501.1"/>
    </source>
</evidence>
<dbReference type="RefSeq" id="WP_189322169.1">
    <property type="nucleotide sequence ID" value="NZ_BMPQ01000005.1"/>
</dbReference>
<protein>
    <recommendedName>
        <fullName evidence="3">Helix-turn-helix domain-containing protein</fullName>
    </recommendedName>
</protein>
<keyword evidence="2" id="KW-1185">Reference proteome</keyword>
<sequence length="290" mass="31522">MDEFSAVEAAKWLGVSREAVDLAAREGRLPVLDGDGPRRFSRETLEAYHQARVGERVAKLARDGETPASVAQRVRRALHSSSETGLPRSFASRLAVMPVDWRNLFNKAELAAACVPEGEGCRWCEAAKFSAFLGLRPLEYAKARVELFGGPPCLTCGPGLMKPFMEALEARVHPGRHRPPDARAEAAAAVPPAPRLEPVQRAQPFQGDDDGRALISRRRREVQTRLKAARRSGDTKYALRLQQQLQSLTADASVVDGRAASAARPGTLRCGHALAAGCSCPRRASTRGQR</sequence>
<reference evidence="1" key="1">
    <citation type="journal article" date="2014" name="Int. J. Syst. Evol. Microbiol.">
        <title>Complete genome sequence of Corynebacterium casei LMG S-19264T (=DSM 44701T), isolated from a smear-ripened cheese.</title>
        <authorList>
            <consortium name="US DOE Joint Genome Institute (JGI-PGF)"/>
            <person name="Walter F."/>
            <person name="Albersmeier A."/>
            <person name="Kalinowski J."/>
            <person name="Ruckert C."/>
        </authorList>
    </citation>
    <scope>NUCLEOTIDE SEQUENCE</scope>
    <source>
        <strain evidence="1">JCM 3035</strain>
    </source>
</reference>
<reference evidence="1" key="2">
    <citation type="submission" date="2020-09" db="EMBL/GenBank/DDBJ databases">
        <authorList>
            <person name="Sun Q."/>
            <person name="Ohkuma M."/>
        </authorList>
    </citation>
    <scope>NUCLEOTIDE SEQUENCE</scope>
    <source>
        <strain evidence="1">JCM 3035</strain>
    </source>
</reference>
<proteinExistence type="predicted"/>
<accession>A0A917QSD0</accession>